<evidence type="ECO:0000256" key="2">
    <source>
        <dbReference type="ARBA" id="ARBA00029460"/>
    </source>
</evidence>
<dbReference type="HOGENOM" id="CLU_1253582_0_0_2"/>
<dbReference type="Gene3D" id="3.40.50.150">
    <property type="entry name" value="Vaccinia Virus protein VP39"/>
    <property type="match status" value="1"/>
</dbReference>
<keyword evidence="1 3" id="KW-0694">RNA-binding</keyword>
<evidence type="ECO:0000313" key="5">
    <source>
        <dbReference type="EMBL" id="ADI74276.1"/>
    </source>
</evidence>
<dbReference type="Pfam" id="PF01479">
    <property type="entry name" value="S4"/>
    <property type="match status" value="1"/>
</dbReference>
<dbReference type="InterPro" id="IPR047048">
    <property type="entry name" value="TlyA"/>
</dbReference>
<dbReference type="GO" id="GO:0032259">
    <property type="term" value="P:methylation"/>
    <property type="evidence" value="ECO:0007669"/>
    <property type="project" value="InterPro"/>
</dbReference>
<accession>D7E9K4</accession>
<gene>
    <name evidence="5" type="ordered locus">Metev_1420</name>
</gene>
<dbReference type="InterPro" id="IPR002877">
    <property type="entry name" value="RNA_MeTrfase_FtsJ_dom"/>
</dbReference>
<evidence type="ECO:0000313" key="6">
    <source>
        <dbReference type="Proteomes" id="UP000000391"/>
    </source>
</evidence>
<dbReference type="GO" id="GO:0008168">
    <property type="term" value="F:methyltransferase activity"/>
    <property type="evidence" value="ECO:0007669"/>
    <property type="project" value="InterPro"/>
</dbReference>
<dbReference type="GeneID" id="9347059"/>
<protein>
    <submittedName>
        <fullName evidence="5">RNA-binding S4 domain protein</fullName>
    </submittedName>
</protein>
<feature type="domain" description="RNA-binding S4" evidence="4">
    <location>
        <begin position="1"/>
        <end position="67"/>
    </location>
</feature>
<dbReference type="InterPro" id="IPR002942">
    <property type="entry name" value="S4_RNA-bd"/>
</dbReference>
<dbReference type="SMART" id="SM00363">
    <property type="entry name" value="S4"/>
    <property type="match status" value="1"/>
</dbReference>
<organism evidence="5 6">
    <name type="scientific">Methanohalobium evestigatum (strain ATCC BAA-1072 / DSM 3721 / NBRC 107634 / OCM 161 / Z-7303)</name>
    <dbReference type="NCBI Taxonomy" id="644295"/>
    <lineage>
        <taxon>Archaea</taxon>
        <taxon>Methanobacteriati</taxon>
        <taxon>Methanobacteriota</taxon>
        <taxon>Stenosarchaea group</taxon>
        <taxon>Methanomicrobia</taxon>
        <taxon>Methanosarcinales</taxon>
        <taxon>Methanosarcinaceae</taxon>
        <taxon>Methanohalobium</taxon>
    </lineage>
</organism>
<sequence length="220" mass="24922">MRLDVYLVENGYFTSRGRSKTAIASGKVKIDGRIVKKASKDVKPENKVQVEEGFDRPQGYFKLQYIQEKTGLINKNDYVLDIGSSAGGFLLYASEIAAYVRGIEFSRYFESELEKISSEYGNVSFVIDDIFTVTMDKLSSRKVDVILSDLTLEPMDSVQILERVLPLLKQNGKLLQVTKTKDINTRNIILEKLKDMGLTIIDVLEPEKQEIYIIAQNSGY</sequence>
<proteinExistence type="inferred from homology"/>
<dbReference type="RefSeq" id="WP_013194841.1">
    <property type="nucleotide sequence ID" value="NC_014253.1"/>
</dbReference>
<dbReference type="PANTHER" id="PTHR32319:SF0">
    <property type="entry name" value="BACTERIAL HEMOLYSIN-LIKE PROTEIN"/>
    <property type="match status" value="1"/>
</dbReference>
<dbReference type="CDD" id="cd02440">
    <property type="entry name" value="AdoMet_MTases"/>
    <property type="match status" value="1"/>
</dbReference>
<dbReference type="InterPro" id="IPR029063">
    <property type="entry name" value="SAM-dependent_MTases_sf"/>
</dbReference>
<dbReference type="Pfam" id="PF01728">
    <property type="entry name" value="FtsJ"/>
    <property type="match status" value="1"/>
</dbReference>
<evidence type="ECO:0000256" key="3">
    <source>
        <dbReference type="PROSITE-ProRule" id="PRU00182"/>
    </source>
</evidence>
<dbReference type="KEGG" id="mev:Metev_1420"/>
<dbReference type="EMBL" id="CP002069">
    <property type="protein sequence ID" value="ADI74276.1"/>
    <property type="molecule type" value="Genomic_DNA"/>
</dbReference>
<dbReference type="SUPFAM" id="SSF55174">
    <property type="entry name" value="Alpha-L RNA-binding motif"/>
    <property type="match status" value="1"/>
</dbReference>
<comment type="similarity">
    <text evidence="2">Belongs to the TlyA family.</text>
</comment>
<dbReference type="InterPro" id="IPR036986">
    <property type="entry name" value="S4_RNA-bd_sf"/>
</dbReference>
<dbReference type="PANTHER" id="PTHR32319">
    <property type="entry name" value="BACTERIAL HEMOLYSIN-LIKE PROTEIN"/>
    <property type="match status" value="1"/>
</dbReference>
<dbReference type="SUPFAM" id="SSF53335">
    <property type="entry name" value="S-adenosyl-L-methionine-dependent methyltransferases"/>
    <property type="match status" value="1"/>
</dbReference>
<dbReference type="STRING" id="644295.Metev_1420"/>
<evidence type="ECO:0000259" key="4">
    <source>
        <dbReference type="SMART" id="SM00363"/>
    </source>
</evidence>
<name>D7E9K4_METEZ</name>
<reference evidence="5 6" key="1">
    <citation type="submission" date="2010-06" db="EMBL/GenBank/DDBJ databases">
        <title>Complete sequence chromosome of Methanohalobium evestigatum Z-7303.</title>
        <authorList>
            <consortium name="US DOE Joint Genome Institute"/>
            <person name="Lucas S."/>
            <person name="Copeland A."/>
            <person name="Lapidus A."/>
            <person name="Cheng J.-F."/>
            <person name="Bruce D."/>
            <person name="Goodwin L."/>
            <person name="Pitluck S."/>
            <person name="Saunders E."/>
            <person name="Detter J.C."/>
            <person name="Han C."/>
            <person name="Tapia R."/>
            <person name="Land M."/>
            <person name="Hauser L."/>
            <person name="Kyrpides N."/>
            <person name="Mikhailova N."/>
            <person name="Sieprawska-Lupa M."/>
            <person name="Whitman W.B."/>
            <person name="Anderson I."/>
            <person name="Woyke T."/>
        </authorList>
    </citation>
    <scope>NUCLEOTIDE SEQUENCE [LARGE SCALE GENOMIC DNA]</scope>
    <source>
        <strain evidence="6">ATCC BAA-1072 / DSM 3721 / NBRC 107634 / OCM 161 / Z-7303</strain>
    </source>
</reference>
<dbReference type="AlphaFoldDB" id="D7E9K4"/>
<dbReference type="PROSITE" id="PS50889">
    <property type="entry name" value="S4"/>
    <property type="match status" value="1"/>
</dbReference>
<dbReference type="GO" id="GO:0003723">
    <property type="term" value="F:RNA binding"/>
    <property type="evidence" value="ECO:0007669"/>
    <property type="project" value="UniProtKB-KW"/>
</dbReference>
<dbReference type="Proteomes" id="UP000000391">
    <property type="component" value="Chromosome"/>
</dbReference>
<dbReference type="Gene3D" id="3.10.290.10">
    <property type="entry name" value="RNA-binding S4 domain"/>
    <property type="match status" value="1"/>
</dbReference>
<keyword evidence="6" id="KW-1185">Reference proteome</keyword>
<evidence type="ECO:0000256" key="1">
    <source>
        <dbReference type="ARBA" id="ARBA00022884"/>
    </source>
</evidence>
<dbReference type="OrthoDB" id="134864at2157"/>
<dbReference type="CDD" id="cd00165">
    <property type="entry name" value="S4"/>
    <property type="match status" value="1"/>
</dbReference>